<evidence type="ECO:0000259" key="2">
    <source>
        <dbReference type="Pfam" id="PF01370"/>
    </source>
</evidence>
<evidence type="ECO:0000256" key="1">
    <source>
        <dbReference type="ARBA" id="ARBA00007637"/>
    </source>
</evidence>
<dbReference type="Proteomes" id="UP000298347">
    <property type="component" value="Unassembled WGS sequence"/>
</dbReference>
<reference evidence="3 4" key="1">
    <citation type="journal article" date="2015" name="Int. J. Syst. Evol. Microbiol.">
        <title>Sporolactobacillus shoreae sp. nov. and Sporolactobacillus spathodeae sp. nov., two spore-forming lactic acid bacteria isolated from tree barks in Thailand.</title>
        <authorList>
            <person name="Thamacharoensuk T."/>
            <person name="Kitahara M."/>
            <person name="Ohkuma M."/>
            <person name="Thongchul N."/>
            <person name="Tanasupawat S."/>
        </authorList>
    </citation>
    <scope>NUCLEOTIDE SEQUENCE [LARGE SCALE GENOMIC DNA]</scope>
    <source>
        <strain evidence="3 4">BK92</strain>
    </source>
</reference>
<keyword evidence="4" id="KW-1185">Reference proteome</keyword>
<dbReference type="PANTHER" id="PTHR43000">
    <property type="entry name" value="DTDP-D-GLUCOSE 4,6-DEHYDRATASE-RELATED"/>
    <property type="match status" value="1"/>
</dbReference>
<gene>
    <name evidence="3" type="ORF">E4665_09040</name>
</gene>
<comment type="similarity">
    <text evidence="1">Belongs to the NAD(P)-dependent epimerase/dehydratase family.</text>
</comment>
<dbReference type="InterPro" id="IPR036291">
    <property type="entry name" value="NAD(P)-bd_dom_sf"/>
</dbReference>
<dbReference type="SUPFAM" id="SSF51735">
    <property type="entry name" value="NAD(P)-binding Rossmann-fold domains"/>
    <property type="match status" value="1"/>
</dbReference>
<dbReference type="AlphaFoldDB" id="A0A4Z0GNX3"/>
<dbReference type="InterPro" id="IPR001509">
    <property type="entry name" value="Epimerase_deHydtase"/>
</dbReference>
<dbReference type="RefSeq" id="WP_135348470.1">
    <property type="nucleotide sequence ID" value="NZ_SRJD01000009.1"/>
</dbReference>
<organism evidence="3 4">
    <name type="scientific">Sporolactobacillus shoreae</name>
    <dbReference type="NCBI Taxonomy" id="1465501"/>
    <lineage>
        <taxon>Bacteria</taxon>
        <taxon>Bacillati</taxon>
        <taxon>Bacillota</taxon>
        <taxon>Bacilli</taxon>
        <taxon>Bacillales</taxon>
        <taxon>Sporolactobacillaceae</taxon>
        <taxon>Sporolactobacillus</taxon>
    </lineage>
</organism>
<evidence type="ECO:0000313" key="4">
    <source>
        <dbReference type="Proteomes" id="UP000298347"/>
    </source>
</evidence>
<sequence length="318" mass="36119">MRILVTGAAGFIGSHLCERLLQDENHQVVGIDGLINEKKLRLRNLNHLIEFEDSRFQFYPINLQTADLDPLLQDVDVVYHLAGMPGVRSSWGSDFNQYVENNILATQRLLEACRGRSLKKFIYISTSSVYGEKHGKVPESSIPQPLSPYGVSKLSGEHLCRVYYKNEGIPIVILRYFTVYGPRQRPDMAFHRFIRNIIEDQPVPVYGDGKQTRDFTFISDCVEGTVSVLYAKNVIGETINIGGLERASVLEILTLLEGYFRKKVNINFSGEPKGEPKHTWADIDKAKNLLNYQPRVSLKTGLAKEIADLKHLYKEHKP</sequence>
<comment type="caution">
    <text evidence="3">The sequence shown here is derived from an EMBL/GenBank/DDBJ whole genome shotgun (WGS) entry which is preliminary data.</text>
</comment>
<name>A0A4Z0GNX3_9BACL</name>
<dbReference type="Gene3D" id="3.40.50.720">
    <property type="entry name" value="NAD(P)-binding Rossmann-like Domain"/>
    <property type="match status" value="1"/>
</dbReference>
<dbReference type="EMBL" id="SRJD01000009">
    <property type="protein sequence ID" value="TGA98090.1"/>
    <property type="molecule type" value="Genomic_DNA"/>
</dbReference>
<protein>
    <submittedName>
        <fullName evidence="3">NAD-dependent epimerase/dehydratase family protein</fullName>
    </submittedName>
</protein>
<feature type="domain" description="NAD-dependent epimerase/dehydratase" evidence="2">
    <location>
        <begin position="3"/>
        <end position="242"/>
    </location>
</feature>
<dbReference type="Pfam" id="PF01370">
    <property type="entry name" value="Epimerase"/>
    <property type="match status" value="1"/>
</dbReference>
<proteinExistence type="inferred from homology"/>
<evidence type="ECO:0000313" key="3">
    <source>
        <dbReference type="EMBL" id="TGA98090.1"/>
    </source>
</evidence>
<accession>A0A4Z0GNX3</accession>
<dbReference type="OrthoDB" id="9811743at2"/>